<dbReference type="GO" id="GO:0043565">
    <property type="term" value="F:sequence-specific DNA binding"/>
    <property type="evidence" value="ECO:0007669"/>
    <property type="project" value="InterPro"/>
</dbReference>
<evidence type="ECO:0000256" key="4">
    <source>
        <dbReference type="SAM" id="MobiDB-lite"/>
    </source>
</evidence>
<organism evidence="6 7">
    <name type="scientific">Shinella granuli</name>
    <dbReference type="NCBI Taxonomy" id="323621"/>
    <lineage>
        <taxon>Bacteria</taxon>
        <taxon>Pseudomonadati</taxon>
        <taxon>Pseudomonadota</taxon>
        <taxon>Alphaproteobacteria</taxon>
        <taxon>Hyphomicrobiales</taxon>
        <taxon>Rhizobiaceae</taxon>
        <taxon>Shinella</taxon>
    </lineage>
</organism>
<keyword evidence="2" id="KW-0238">DNA-binding</keyword>
<comment type="caution">
    <text evidence="6">The sequence shown here is derived from an EMBL/GenBank/DDBJ whole genome shotgun (WGS) entry which is preliminary data.</text>
</comment>
<dbReference type="InterPro" id="IPR050204">
    <property type="entry name" value="AraC_XylS_family_regulators"/>
</dbReference>
<dbReference type="Pfam" id="PF12833">
    <property type="entry name" value="HTH_18"/>
    <property type="match status" value="1"/>
</dbReference>
<dbReference type="Gene3D" id="1.10.10.60">
    <property type="entry name" value="Homeodomain-like"/>
    <property type="match status" value="2"/>
</dbReference>
<proteinExistence type="predicted"/>
<keyword evidence="1" id="KW-0805">Transcription regulation</keyword>
<dbReference type="EMBL" id="SLVX01000009">
    <property type="protein sequence ID" value="TCN43778.1"/>
    <property type="molecule type" value="Genomic_DNA"/>
</dbReference>
<dbReference type="AlphaFoldDB" id="A0A4R2CQV2"/>
<dbReference type="PROSITE" id="PS01124">
    <property type="entry name" value="HTH_ARAC_FAMILY_2"/>
    <property type="match status" value="1"/>
</dbReference>
<dbReference type="InterPro" id="IPR009057">
    <property type="entry name" value="Homeodomain-like_sf"/>
</dbReference>
<feature type="domain" description="HTH araC/xylS-type" evidence="5">
    <location>
        <begin position="210"/>
        <end position="308"/>
    </location>
</feature>
<dbReference type="InterPro" id="IPR020449">
    <property type="entry name" value="Tscrpt_reg_AraC-type_HTH"/>
</dbReference>
<sequence length="310" mass="34336">MAPSPFMDQDPAAIAAPQKQSGVPADREMQRVLRTAPIESFSIDDPFDTRLAHWKHAPFHEVVLPMSDHVIMTYLGPMQRLERRSGRQYSTGMGRRGSITFIPAGSSSRWDIHGPMEIVQLYLAPELLEQVARECPGPTKPLIESTVRPDNIMSTLLEMTLNSAGGLVHLDALYRQQLATLIAIHIVKTHSGLAEMASKAYGGLSPSVLRMSLERLSSENEDDFSLGALAEAANLSRFHFCRAFKKSTGLTPHEWLRQRRMEQAVAMLRDSAMPITDIAGVLGYATLTAFSVAFKRHTGLTPSEWRRTAG</sequence>
<dbReference type="SMART" id="SM00342">
    <property type="entry name" value="HTH_ARAC"/>
    <property type="match status" value="1"/>
</dbReference>
<gene>
    <name evidence="6" type="ORF">EV665_109163</name>
</gene>
<dbReference type="GO" id="GO:0003700">
    <property type="term" value="F:DNA-binding transcription factor activity"/>
    <property type="evidence" value="ECO:0007669"/>
    <property type="project" value="InterPro"/>
</dbReference>
<protein>
    <submittedName>
        <fullName evidence="6">AraC family transcriptional regulator</fullName>
    </submittedName>
</protein>
<dbReference type="PANTHER" id="PTHR46796:SF14">
    <property type="entry name" value="TRANSCRIPTIONAL REGULATORY PROTEIN"/>
    <property type="match status" value="1"/>
</dbReference>
<dbReference type="InterPro" id="IPR018060">
    <property type="entry name" value="HTH_AraC"/>
</dbReference>
<dbReference type="Proteomes" id="UP000295351">
    <property type="component" value="Unassembled WGS sequence"/>
</dbReference>
<name>A0A4R2CQV2_SHIGR</name>
<dbReference type="PRINTS" id="PR00032">
    <property type="entry name" value="HTHARAC"/>
</dbReference>
<feature type="region of interest" description="Disordered" evidence="4">
    <location>
        <begin position="1"/>
        <end position="25"/>
    </location>
</feature>
<evidence type="ECO:0000256" key="1">
    <source>
        <dbReference type="ARBA" id="ARBA00023015"/>
    </source>
</evidence>
<dbReference type="SUPFAM" id="SSF46689">
    <property type="entry name" value="Homeodomain-like"/>
    <property type="match status" value="2"/>
</dbReference>
<keyword evidence="3" id="KW-0804">Transcription</keyword>
<evidence type="ECO:0000256" key="2">
    <source>
        <dbReference type="ARBA" id="ARBA00023125"/>
    </source>
</evidence>
<dbReference type="PANTHER" id="PTHR46796">
    <property type="entry name" value="HTH-TYPE TRANSCRIPTIONAL ACTIVATOR RHAS-RELATED"/>
    <property type="match status" value="1"/>
</dbReference>
<evidence type="ECO:0000313" key="6">
    <source>
        <dbReference type="EMBL" id="TCN43778.1"/>
    </source>
</evidence>
<evidence type="ECO:0000259" key="5">
    <source>
        <dbReference type="PROSITE" id="PS01124"/>
    </source>
</evidence>
<evidence type="ECO:0000313" key="7">
    <source>
        <dbReference type="Proteomes" id="UP000295351"/>
    </source>
</evidence>
<keyword evidence="7" id="KW-1185">Reference proteome</keyword>
<evidence type="ECO:0000256" key="3">
    <source>
        <dbReference type="ARBA" id="ARBA00023163"/>
    </source>
</evidence>
<reference evidence="6 7" key="1">
    <citation type="submission" date="2019-03" db="EMBL/GenBank/DDBJ databases">
        <title>Genomic Encyclopedia of Type Strains, Phase IV (KMG-IV): sequencing the most valuable type-strain genomes for metagenomic binning, comparative biology and taxonomic classification.</title>
        <authorList>
            <person name="Goeker M."/>
        </authorList>
    </citation>
    <scope>NUCLEOTIDE SEQUENCE [LARGE SCALE GENOMIC DNA]</scope>
    <source>
        <strain evidence="6 7">DSM 18401</strain>
    </source>
</reference>
<accession>A0A4R2CQV2</accession>